<feature type="domain" description="Type II methyltransferase M.TaqI-like" evidence="6">
    <location>
        <begin position="612"/>
        <end position="937"/>
    </location>
</feature>
<evidence type="ECO:0000256" key="2">
    <source>
        <dbReference type="ARBA" id="ARBA00022603"/>
    </source>
</evidence>
<dbReference type="Proteomes" id="UP000551501">
    <property type="component" value="Unassembled WGS sequence"/>
</dbReference>
<dbReference type="GO" id="GO:0006304">
    <property type="term" value="P:DNA modification"/>
    <property type="evidence" value="ECO:0007669"/>
    <property type="project" value="InterPro"/>
</dbReference>
<keyword evidence="8" id="KW-1185">Reference proteome</keyword>
<dbReference type="EMBL" id="JACIFP010000001">
    <property type="protein sequence ID" value="MBB4135620.1"/>
    <property type="molecule type" value="Genomic_DNA"/>
</dbReference>
<dbReference type="PANTHER" id="PTHR33841:SF1">
    <property type="entry name" value="DNA METHYLTRANSFERASE A"/>
    <property type="match status" value="1"/>
</dbReference>
<dbReference type="Pfam" id="PF07669">
    <property type="entry name" value="Eco57I"/>
    <property type="match status" value="1"/>
</dbReference>
<dbReference type="GO" id="GO:0009007">
    <property type="term" value="F:site-specific DNA-methyltransferase (adenine-specific) activity"/>
    <property type="evidence" value="ECO:0007669"/>
    <property type="project" value="UniProtKB-EC"/>
</dbReference>
<evidence type="ECO:0000313" key="7">
    <source>
        <dbReference type="EMBL" id="MBB4135620.1"/>
    </source>
</evidence>
<proteinExistence type="predicted"/>
<evidence type="ECO:0000256" key="1">
    <source>
        <dbReference type="ARBA" id="ARBA00011900"/>
    </source>
</evidence>
<evidence type="ECO:0000313" key="8">
    <source>
        <dbReference type="Proteomes" id="UP000551501"/>
    </source>
</evidence>
<keyword evidence="4" id="KW-0949">S-adenosyl-L-methionine</keyword>
<comment type="caution">
    <text evidence="7">The sequence shown here is derived from an EMBL/GenBank/DDBJ whole genome shotgun (WGS) entry which is preliminary data.</text>
</comment>
<keyword evidence="3" id="KW-0808">Transferase</keyword>
<name>A0A840F5W1_9ACTN</name>
<dbReference type="PANTHER" id="PTHR33841">
    <property type="entry name" value="DNA METHYLTRANSFERASE YEEA-RELATED"/>
    <property type="match status" value="1"/>
</dbReference>
<evidence type="ECO:0000256" key="4">
    <source>
        <dbReference type="ARBA" id="ARBA00022691"/>
    </source>
</evidence>
<dbReference type="InterPro" id="IPR011639">
    <property type="entry name" value="MethylTrfase_TaqI-like_dom"/>
</dbReference>
<sequence length="1549" mass="173399">MASFDSIVIGEDWISEHYFTTDSAKESFHGKVLELRKLWDAEKKAGRTTVRDDLLAATGALQTALAGLAENPDAAPEAHTLARTTFGYPGALSTFTAERAGSELEIPDAKLDGTASVLLLQAAPVASIEDLLDPDTGLLITPAIEDGKPIESASKTVSAAFRSDMPPAFVVVQAGQWLLLAEAERWAEGRYLAVDLLVVAERRHEAKGGEVDRVAAMFGRQALLPDADGNIWWTGVLDDSVKHTVGVSKDLREGIRLSIEIIANEVVRRRAAKGLTLDGIDGQDLAKHSLRFLYRILFLLYAEASPEMRVLPTGTAEYEEGYGLDRLRELTLTELVSEQARTGTHLYESLATLFRLVDRGHAPTVRKDVADDPAPGLEFQPLRADLFKPESTALIDEVGLGNEATQRVLEHLLLSKESKGRKGADRGFISYAELGINQLGAVYEGLMSYTGFFAEEDLYEVAKNGDPEKGSWVVPVDCSDHLDEKDFVRAVDEATGEEKPVLHRKGTFVFRLAGRERQQSASYYTPEVLTKFVVSQALEELLDQNYERTTPEQILELSICEPALGSGAFAIEAVRQLAAEYLKRKQEDLGELIDADQYPVELQKVKAHIALHQVYGVDLNATAVELAEISLWLDTMVAGLQAPWFGLHLRRGNSLIGARRSVYAPSLLTKKQWLKTPAKDVALSSPVEPGRNPIGTGIHHFLLPSEGWGAVIDTAEAKKYAPEKREELRLWRNEIRKSPSKEIAKRLTSLAQRVETLWEFTLRRLTIAESEIRRDIDLWGSKPKEQTPTVTREQIEQALNDENGAYRRLRRAMDAWCALWSWPLTTEIDPPDWDLWVGGLEAILGVPPKVGKFEKYGQTSLASDMNWQELDLAEDTDRTFAQALPIEKALDRAPWLTATADIADRQGFFHWELDFAPMFARGGFDLQVGNPPWVRPDWDEAGMLAEFDPWWQLTNKPAEPVKRAKREDALNSPEILHAYLDERAEQAGVKENLGSGVDRPVLVGLQPDLYRCFIERTWRSMGATGITSLIHPDSHFTELRAKTLRKEAYQRLRRHWLFRNELKLFNEIQHTRPYAVHVYGAATSVDFLQGAALYHPDTVVRSLQHDGTGTAPGVKDEKGDWDQRPHAERIIRVTESQLATWGALIDEPGTPATEARMLYPVNTASTKVLEKIVAAPRLGDIDFHWTAGWHESADRKRGLFESRQTTPTVWKDIILQGPHLTVATPVNQQADAAPGREDLYETLDLETLSEDLIPRTNYQVAKPYDEYIAAYPKWHGEPSSSFFRLAWRRMADSATVRTLHSAIVAPGPCFVGTVLSADLPSFADLAVANGIWSSVPVDFFIKAAGVSELKHGVTRRIPHIRNHPLESQLILRTLRLNCLVRPYAPLWEELYNDAWRKDSWVPGVGVDYAGRVPLGEIGKQWEWSTPLRHAADRRQALVEIDAIVAIMLGITADELLTIYRTQFPVLQKYEREALYDATGRQLSTKLASEYRKKGSFKPADLTVDGITYQEPFTNVDREIDMKLAHHHFSRVDPSIQFTDAMNTQPKVQA</sequence>
<reference evidence="7 8" key="1">
    <citation type="submission" date="2020-08" db="EMBL/GenBank/DDBJ databases">
        <title>Sequencing the genomes of 1000 actinobacteria strains.</title>
        <authorList>
            <person name="Klenk H.-P."/>
        </authorList>
    </citation>
    <scope>NUCLEOTIDE SEQUENCE [LARGE SCALE GENOMIC DNA]</scope>
    <source>
        <strain evidence="7 8">DSM 45298</strain>
    </source>
</reference>
<comment type="catalytic activity">
    <reaction evidence="5">
        <text>a 2'-deoxyadenosine in DNA + S-adenosyl-L-methionine = an N(6)-methyl-2'-deoxyadenosine in DNA + S-adenosyl-L-homocysteine + H(+)</text>
        <dbReference type="Rhea" id="RHEA:15197"/>
        <dbReference type="Rhea" id="RHEA-COMP:12418"/>
        <dbReference type="Rhea" id="RHEA-COMP:12419"/>
        <dbReference type="ChEBI" id="CHEBI:15378"/>
        <dbReference type="ChEBI" id="CHEBI:57856"/>
        <dbReference type="ChEBI" id="CHEBI:59789"/>
        <dbReference type="ChEBI" id="CHEBI:90615"/>
        <dbReference type="ChEBI" id="CHEBI:90616"/>
        <dbReference type="EC" id="2.1.1.72"/>
    </reaction>
</comment>
<evidence type="ECO:0000256" key="3">
    <source>
        <dbReference type="ARBA" id="ARBA00022679"/>
    </source>
</evidence>
<evidence type="ECO:0000256" key="5">
    <source>
        <dbReference type="ARBA" id="ARBA00047942"/>
    </source>
</evidence>
<dbReference type="InterPro" id="IPR029063">
    <property type="entry name" value="SAM-dependent_MTases_sf"/>
</dbReference>
<organism evidence="7 8">
    <name type="scientific">Gordonia humi</name>
    <dbReference type="NCBI Taxonomy" id="686429"/>
    <lineage>
        <taxon>Bacteria</taxon>
        <taxon>Bacillati</taxon>
        <taxon>Actinomycetota</taxon>
        <taxon>Actinomycetes</taxon>
        <taxon>Mycobacteriales</taxon>
        <taxon>Gordoniaceae</taxon>
        <taxon>Gordonia</taxon>
    </lineage>
</organism>
<dbReference type="GO" id="GO:0032259">
    <property type="term" value="P:methylation"/>
    <property type="evidence" value="ECO:0007669"/>
    <property type="project" value="UniProtKB-KW"/>
</dbReference>
<dbReference type="InterPro" id="IPR050953">
    <property type="entry name" value="N4_N6_ade-DNA_methylase"/>
</dbReference>
<dbReference type="Gene3D" id="3.40.50.150">
    <property type="entry name" value="Vaccinia Virus protein VP39"/>
    <property type="match status" value="2"/>
</dbReference>
<accession>A0A840F5W1</accession>
<evidence type="ECO:0000259" key="6">
    <source>
        <dbReference type="Pfam" id="PF07669"/>
    </source>
</evidence>
<dbReference type="SUPFAM" id="SSF53335">
    <property type="entry name" value="S-adenosyl-L-methionine-dependent methyltransferases"/>
    <property type="match status" value="1"/>
</dbReference>
<keyword evidence="2" id="KW-0489">Methyltransferase</keyword>
<dbReference type="EC" id="2.1.1.72" evidence="1"/>
<dbReference type="RefSeq" id="WP_183370641.1">
    <property type="nucleotide sequence ID" value="NZ_BAABHL010000122.1"/>
</dbReference>
<gene>
    <name evidence="7" type="ORF">BKA16_002172</name>
</gene>
<protein>
    <recommendedName>
        <fullName evidence="1">site-specific DNA-methyltransferase (adenine-specific)</fullName>
        <ecNumber evidence="1">2.1.1.72</ecNumber>
    </recommendedName>
</protein>